<dbReference type="NCBIfam" id="TIGR00255">
    <property type="entry name" value="YicC/YloC family endoribonuclease"/>
    <property type="match status" value="1"/>
</dbReference>
<reference evidence="8 9" key="1">
    <citation type="journal article" date="2011" name="Stand. Genomic Sci.">
        <title>Complete genome sequence of 'Thioalkalivibrio sulfidophilus' HL-EbGr7.</title>
        <authorList>
            <person name="Muyzer G."/>
            <person name="Sorokin D.Y."/>
            <person name="Mavromatis K."/>
            <person name="Lapidus A."/>
            <person name="Clum A."/>
            <person name="Ivanova N."/>
            <person name="Pati A."/>
            <person name="d'Haeseleer P."/>
            <person name="Woyke T."/>
            <person name="Kyrpides N.C."/>
        </authorList>
    </citation>
    <scope>NUCLEOTIDE SEQUENCE [LARGE SCALE GENOMIC DNA]</scope>
    <source>
        <strain evidence="8 9">HL-EbGR7</strain>
    </source>
</reference>
<keyword evidence="2" id="KW-0540">Nuclease</keyword>
<dbReference type="AlphaFoldDB" id="B8GPB1"/>
<keyword evidence="9" id="KW-1185">Reference proteome</keyword>
<dbReference type="InterPro" id="IPR013527">
    <property type="entry name" value="YicC-like_N"/>
</dbReference>
<dbReference type="STRING" id="396588.Tgr7_2959"/>
<dbReference type="Pfam" id="PF03755">
    <property type="entry name" value="YicC-like_N"/>
    <property type="match status" value="1"/>
</dbReference>
<proteinExistence type="inferred from homology"/>
<dbReference type="GO" id="GO:0004521">
    <property type="term" value="F:RNA endonuclease activity"/>
    <property type="evidence" value="ECO:0007669"/>
    <property type="project" value="InterPro"/>
</dbReference>
<evidence type="ECO:0000256" key="1">
    <source>
        <dbReference type="ARBA" id="ARBA00001968"/>
    </source>
</evidence>
<dbReference type="KEGG" id="tgr:Tgr7_2959"/>
<evidence type="ECO:0000259" key="6">
    <source>
        <dbReference type="Pfam" id="PF03755"/>
    </source>
</evidence>
<organism evidence="8 9">
    <name type="scientific">Thioalkalivibrio sulfidiphilus (strain HL-EbGR7)</name>
    <dbReference type="NCBI Taxonomy" id="396588"/>
    <lineage>
        <taxon>Bacteria</taxon>
        <taxon>Pseudomonadati</taxon>
        <taxon>Pseudomonadota</taxon>
        <taxon>Gammaproteobacteria</taxon>
        <taxon>Chromatiales</taxon>
        <taxon>Ectothiorhodospiraceae</taxon>
        <taxon>Thioalkalivibrio</taxon>
    </lineage>
</organism>
<dbReference type="Proteomes" id="UP000002383">
    <property type="component" value="Chromosome"/>
</dbReference>
<evidence type="ECO:0008006" key="10">
    <source>
        <dbReference type="Google" id="ProtNLM"/>
    </source>
</evidence>
<evidence type="ECO:0000313" key="8">
    <source>
        <dbReference type="EMBL" id="ACL74031.1"/>
    </source>
</evidence>
<evidence type="ECO:0000256" key="5">
    <source>
        <dbReference type="ARBA" id="ARBA00035648"/>
    </source>
</evidence>
<evidence type="ECO:0000259" key="7">
    <source>
        <dbReference type="Pfam" id="PF08340"/>
    </source>
</evidence>
<name>B8GPB1_THISH</name>
<evidence type="ECO:0000256" key="2">
    <source>
        <dbReference type="ARBA" id="ARBA00022722"/>
    </source>
</evidence>
<dbReference type="HOGENOM" id="CLU_076609_0_0_6"/>
<dbReference type="EMBL" id="CP001339">
    <property type="protein sequence ID" value="ACL74031.1"/>
    <property type="molecule type" value="Genomic_DNA"/>
</dbReference>
<comment type="cofactor">
    <cofactor evidence="1">
        <name>a divalent metal cation</name>
        <dbReference type="ChEBI" id="CHEBI:60240"/>
    </cofactor>
</comment>
<sequence>MIHSMTGFSRAEAETPNGTLAWEMKSVNHRYLEVSLRLPEAFRALENAVRERVQARLGRGKVEVSLRHQAPAGGEAGLEVNEPLAKRLIEVCGQVEHWVMNPARITALEILRWPGVVREPAPDLESLHGEAMTLLDAALDELAVTRAREGERLRETLETRCKAISELVAQVRERRPRVVEALREKWRARIADLGVDMEPGRLEQELALQAQRLDVDEELDRLDGHLKEVALILERDEPVGRRLDFLMQEFNREANTLGSKSNDMETTKAAVELKVLIEQMREQVQNVE</sequence>
<keyword evidence="4" id="KW-0378">Hydrolase</keyword>
<comment type="similarity">
    <text evidence="5">Belongs to the YicC/YloC family.</text>
</comment>
<feature type="domain" description="Endoribonuclease YicC-like N-terminal" evidence="6">
    <location>
        <begin position="2"/>
        <end position="154"/>
    </location>
</feature>
<evidence type="ECO:0000256" key="4">
    <source>
        <dbReference type="ARBA" id="ARBA00022801"/>
    </source>
</evidence>
<protein>
    <recommendedName>
        <fullName evidence="10">YicC domain protein</fullName>
    </recommendedName>
</protein>
<dbReference type="PANTHER" id="PTHR30636:SF3">
    <property type="entry name" value="UPF0701 PROTEIN YICC"/>
    <property type="match status" value="1"/>
</dbReference>
<keyword evidence="3" id="KW-0255">Endonuclease</keyword>
<evidence type="ECO:0000313" key="9">
    <source>
        <dbReference type="Proteomes" id="UP000002383"/>
    </source>
</evidence>
<dbReference type="GO" id="GO:0016787">
    <property type="term" value="F:hydrolase activity"/>
    <property type="evidence" value="ECO:0007669"/>
    <property type="project" value="UniProtKB-KW"/>
</dbReference>
<dbReference type="Pfam" id="PF08340">
    <property type="entry name" value="YicC-like_C"/>
    <property type="match status" value="1"/>
</dbReference>
<accession>B8GPB1</accession>
<dbReference type="PANTHER" id="PTHR30636">
    <property type="entry name" value="UPF0701 PROTEIN YICC"/>
    <property type="match status" value="1"/>
</dbReference>
<feature type="domain" description="Endoribonuclease YicC-like C-terminal" evidence="7">
    <location>
        <begin position="171"/>
        <end position="288"/>
    </location>
</feature>
<gene>
    <name evidence="8" type="ordered locus">Tgr7_2959</name>
</gene>
<dbReference type="InterPro" id="IPR013551">
    <property type="entry name" value="YicC-like_C"/>
</dbReference>
<evidence type="ECO:0000256" key="3">
    <source>
        <dbReference type="ARBA" id="ARBA00022759"/>
    </source>
</evidence>
<dbReference type="eggNOG" id="COG1561">
    <property type="taxonomic scope" value="Bacteria"/>
</dbReference>
<dbReference type="RefSeq" id="WP_012639494.1">
    <property type="nucleotide sequence ID" value="NC_011901.1"/>
</dbReference>
<dbReference type="InterPro" id="IPR005229">
    <property type="entry name" value="YicC/YloC-like"/>
</dbReference>